<evidence type="ECO:0000256" key="12">
    <source>
        <dbReference type="ARBA" id="ARBA00022842"/>
    </source>
</evidence>
<evidence type="ECO:0000259" key="16">
    <source>
        <dbReference type="Pfam" id="PF01326"/>
    </source>
</evidence>
<keyword evidence="7" id="KW-0808">Transferase</keyword>
<evidence type="ECO:0000256" key="8">
    <source>
        <dbReference type="ARBA" id="ARBA00022723"/>
    </source>
</evidence>
<dbReference type="InterPro" id="IPR036637">
    <property type="entry name" value="Phosphohistidine_dom_sf"/>
</dbReference>
<evidence type="ECO:0000256" key="4">
    <source>
        <dbReference type="ARBA" id="ARBA00007837"/>
    </source>
</evidence>
<feature type="domain" description="PEP-utilising enzyme mobile" evidence="15">
    <location>
        <begin position="487"/>
        <end position="558"/>
    </location>
</feature>
<evidence type="ECO:0000256" key="1">
    <source>
        <dbReference type="ARBA" id="ARBA00001946"/>
    </source>
</evidence>
<dbReference type="Proteomes" id="UP000502179">
    <property type="component" value="Chromosome"/>
</dbReference>
<protein>
    <recommendedName>
        <fullName evidence="6">Phosphoenolpyruvate synthase</fullName>
        <ecNumber evidence="5">2.7.9.2</ecNumber>
    </recommendedName>
    <alternativeName>
        <fullName evidence="13">Pyruvate, water dikinase</fullName>
    </alternativeName>
</protein>
<dbReference type="Gene3D" id="3.30.470.20">
    <property type="entry name" value="ATP-grasp fold, B domain"/>
    <property type="match status" value="1"/>
</dbReference>
<keyword evidence="9" id="KW-0547">Nucleotide-binding</keyword>
<dbReference type="KEGG" id="tav:G4V39_08630"/>
<keyword evidence="12" id="KW-0460">Magnesium</keyword>
<dbReference type="InterPro" id="IPR013815">
    <property type="entry name" value="ATP_grasp_subdomain_1"/>
</dbReference>
<keyword evidence="11" id="KW-0067">ATP-binding</keyword>
<evidence type="ECO:0000256" key="2">
    <source>
        <dbReference type="ARBA" id="ARBA00002988"/>
    </source>
</evidence>
<dbReference type="AlphaFoldDB" id="A0A6G7PXE7"/>
<evidence type="ECO:0000256" key="5">
    <source>
        <dbReference type="ARBA" id="ARBA00011996"/>
    </source>
</evidence>
<evidence type="ECO:0000313" key="17">
    <source>
        <dbReference type="EMBL" id="QIJ72332.1"/>
    </source>
</evidence>
<dbReference type="GO" id="GO:0008986">
    <property type="term" value="F:pyruvate, water dikinase activity"/>
    <property type="evidence" value="ECO:0007669"/>
    <property type="project" value="UniProtKB-EC"/>
</dbReference>
<comment type="catalytic activity">
    <reaction evidence="14">
        <text>pyruvate + ATP + H2O = phosphoenolpyruvate + AMP + phosphate + 2 H(+)</text>
        <dbReference type="Rhea" id="RHEA:11364"/>
        <dbReference type="ChEBI" id="CHEBI:15361"/>
        <dbReference type="ChEBI" id="CHEBI:15377"/>
        <dbReference type="ChEBI" id="CHEBI:15378"/>
        <dbReference type="ChEBI" id="CHEBI:30616"/>
        <dbReference type="ChEBI" id="CHEBI:43474"/>
        <dbReference type="ChEBI" id="CHEBI:58702"/>
        <dbReference type="ChEBI" id="CHEBI:456215"/>
        <dbReference type="EC" id="2.7.9.2"/>
    </reaction>
</comment>
<evidence type="ECO:0000256" key="7">
    <source>
        <dbReference type="ARBA" id="ARBA00022679"/>
    </source>
</evidence>
<dbReference type="InterPro" id="IPR002192">
    <property type="entry name" value="PPDK_AMP/ATP-bd"/>
</dbReference>
<keyword evidence="18" id="KW-1185">Reference proteome</keyword>
<evidence type="ECO:0000256" key="11">
    <source>
        <dbReference type="ARBA" id="ARBA00022840"/>
    </source>
</evidence>
<keyword evidence="10" id="KW-0418">Kinase</keyword>
<proteinExistence type="inferred from homology"/>
<evidence type="ECO:0000256" key="14">
    <source>
        <dbReference type="ARBA" id="ARBA00047700"/>
    </source>
</evidence>
<comment type="similarity">
    <text evidence="4">Belongs to the PEP-utilizing enzyme family.</text>
</comment>
<dbReference type="SUPFAM" id="SSF52009">
    <property type="entry name" value="Phosphohistidine domain"/>
    <property type="match status" value="1"/>
</dbReference>
<dbReference type="Gene3D" id="3.30.1490.20">
    <property type="entry name" value="ATP-grasp fold, A domain"/>
    <property type="match status" value="1"/>
</dbReference>
<dbReference type="Gene3D" id="3.50.30.10">
    <property type="entry name" value="Phosphohistidine domain"/>
    <property type="match status" value="1"/>
</dbReference>
<evidence type="ECO:0000256" key="9">
    <source>
        <dbReference type="ARBA" id="ARBA00022741"/>
    </source>
</evidence>
<accession>A0A6G7PXE7</accession>
<comment type="pathway">
    <text evidence="3">Carbohydrate biosynthesis; gluconeogenesis.</text>
</comment>
<dbReference type="Pfam" id="PF00391">
    <property type="entry name" value="PEP-utilizers"/>
    <property type="match status" value="1"/>
</dbReference>
<comment type="cofactor">
    <cofactor evidence="1">
        <name>Mg(2+)</name>
        <dbReference type="ChEBI" id="CHEBI:18420"/>
    </cofactor>
</comment>
<dbReference type="GO" id="GO:0005524">
    <property type="term" value="F:ATP binding"/>
    <property type="evidence" value="ECO:0007669"/>
    <property type="project" value="UniProtKB-KW"/>
</dbReference>
<dbReference type="SUPFAM" id="SSF56059">
    <property type="entry name" value="Glutathione synthetase ATP-binding domain-like"/>
    <property type="match status" value="1"/>
</dbReference>
<comment type="function">
    <text evidence="2">Catalyzes the phosphorylation of pyruvate to phosphoenolpyruvate.</text>
</comment>
<dbReference type="PANTHER" id="PTHR43030">
    <property type="entry name" value="PHOSPHOENOLPYRUVATE SYNTHASE"/>
    <property type="match status" value="1"/>
</dbReference>
<keyword evidence="8" id="KW-0479">Metal-binding</keyword>
<sequence>MAWTKIWESGLKRLRALLGGQERGSGYDPEFVRALLRDSGNLKRRYADFKRIISENDRILDIMAELSDKASLATASQDYLVSRVELLLDHVLVFIEALNSLSGQKYPWLYDTFEALNDQLMEALEGLKERAPQRYVYLLKEFDLKFSLETGAKAAALAEARNHLGLTTPEGFVVGIRGFQRLLLENQLESFIQERLSGLNIGVPERVRQASAEIREAILAAEIPEDLLVAMEQALAQVGAPYWAVRSSALGEDGQESFAGQFVSRLNIPSCQVPRSYLEVLASLYDERALFYKLAKGLRLTGAMMAVLILEMIPARVSGVLYTFNPSRPTAGEMLISSLWGLGKLAVGGDIHPDVFILDRETGRLKEQRISTKNIMAVAKEGGGLEEVPVPGELRDRPSLDAEALRRLYQMALALEEHFGSPQDIEWCFDERGWLYLLQTRDLKARAAVSLSSSVAVKPLFRGQPVSAGVAAGAIYLVRQPEDLSHLPPGAIAVVPNMDPDLAKFVPRMAGLIALRGSPTTHLATILREFEIPAVVLTGASLDDFRNGQMVTLDALRGEIFEGVVEEVLKARKELALISRPSQTTGEGELKRLFDLILPLTLEEIPEDGSLPPSRIRTIHDIVRFVHEMSLREMFEMGAGAKTNVAHILRSPRIPMIFYVIDLEGGLDPRAVFRREITIEDIRSLPFLALWRGMTHEGISWAGPVTFDLGGFVSVVSRSFVRTEDMSGKAYALISRDYLNFHSHLAYHFAVVDSFCSQQAVVSNYVAFRFQGGGAGLEGRLRRVTVLKEILSHLGFRVKVKGDRITAVIRGTSLVETEEALDQLGRLMAYVRQMDMAATDEAAVKRYIEAFLKEDYTIVQR</sequence>
<dbReference type="EMBL" id="CP048877">
    <property type="protein sequence ID" value="QIJ72332.1"/>
    <property type="molecule type" value="Genomic_DNA"/>
</dbReference>
<dbReference type="InterPro" id="IPR006319">
    <property type="entry name" value="PEP_synth"/>
</dbReference>
<dbReference type="InterPro" id="IPR008279">
    <property type="entry name" value="PEP-util_enz_mobile_dom"/>
</dbReference>
<dbReference type="Pfam" id="PF01326">
    <property type="entry name" value="PPDK_N"/>
    <property type="match status" value="1"/>
</dbReference>
<evidence type="ECO:0000313" key="18">
    <source>
        <dbReference type="Proteomes" id="UP000502179"/>
    </source>
</evidence>
<dbReference type="EC" id="2.7.9.2" evidence="5"/>
<dbReference type="UniPathway" id="UPA00138"/>
<dbReference type="GO" id="GO:0046872">
    <property type="term" value="F:metal ion binding"/>
    <property type="evidence" value="ECO:0007669"/>
    <property type="project" value="UniProtKB-KW"/>
</dbReference>
<evidence type="ECO:0000256" key="6">
    <source>
        <dbReference type="ARBA" id="ARBA00021623"/>
    </source>
</evidence>
<evidence type="ECO:0000256" key="13">
    <source>
        <dbReference type="ARBA" id="ARBA00033470"/>
    </source>
</evidence>
<name>A0A6G7PXE7_9BACT</name>
<organism evidence="17 18">
    <name type="scientific">Thermosulfuriphilus ammonigenes</name>
    <dbReference type="NCBI Taxonomy" id="1936021"/>
    <lineage>
        <taxon>Bacteria</taxon>
        <taxon>Pseudomonadati</taxon>
        <taxon>Thermodesulfobacteriota</taxon>
        <taxon>Thermodesulfobacteria</taxon>
        <taxon>Thermodesulfobacteriales</taxon>
        <taxon>Thermodesulfobacteriaceae</taxon>
        <taxon>Thermosulfuriphilus</taxon>
    </lineage>
</organism>
<feature type="domain" description="Pyruvate phosphate dikinase AMP/ATP-binding" evidence="16">
    <location>
        <begin position="150"/>
        <end position="446"/>
    </location>
</feature>
<gene>
    <name evidence="17" type="ORF">G4V39_08630</name>
</gene>
<reference evidence="17 18" key="1">
    <citation type="submission" date="2020-02" db="EMBL/GenBank/DDBJ databases">
        <title>Genome analysis of Thermosulfuriphilus ammonigenes ST65T, an anaerobic thermophilic chemolithoautotrophic bacterium isolated from a deep-sea hydrothermal vent.</title>
        <authorList>
            <person name="Slobodkina G."/>
            <person name="Allioux M."/>
            <person name="Merkel A."/>
            <person name="Alain K."/>
            <person name="Jebbar M."/>
            <person name="Slobodkin A."/>
        </authorList>
    </citation>
    <scope>NUCLEOTIDE SEQUENCE [LARGE SCALE GENOMIC DNA]</scope>
    <source>
        <strain evidence="17 18">ST65</strain>
    </source>
</reference>
<dbReference type="GO" id="GO:0006094">
    <property type="term" value="P:gluconeogenesis"/>
    <property type="evidence" value="ECO:0007669"/>
    <property type="project" value="UniProtKB-UniPathway"/>
</dbReference>
<evidence type="ECO:0000256" key="10">
    <source>
        <dbReference type="ARBA" id="ARBA00022777"/>
    </source>
</evidence>
<dbReference type="RefSeq" id="WP_166032550.1">
    <property type="nucleotide sequence ID" value="NZ_CP048877.1"/>
</dbReference>
<evidence type="ECO:0000256" key="3">
    <source>
        <dbReference type="ARBA" id="ARBA00004742"/>
    </source>
</evidence>
<evidence type="ECO:0000259" key="15">
    <source>
        <dbReference type="Pfam" id="PF00391"/>
    </source>
</evidence>
<dbReference type="PANTHER" id="PTHR43030:SF1">
    <property type="entry name" value="PHOSPHOENOLPYRUVATE SYNTHASE"/>
    <property type="match status" value="1"/>
</dbReference>